<dbReference type="Gene3D" id="3.30.300.30">
    <property type="match status" value="1"/>
</dbReference>
<evidence type="ECO:0000256" key="4">
    <source>
        <dbReference type="ARBA" id="ARBA00066616"/>
    </source>
</evidence>
<dbReference type="EC" id="6.2.1.44" evidence="4"/>
<evidence type="ECO:0000256" key="1">
    <source>
        <dbReference type="ARBA" id="ARBA00006432"/>
    </source>
</evidence>
<dbReference type="KEGG" id="moc:BB934_36795"/>
<dbReference type="InterPro" id="IPR045851">
    <property type="entry name" value="AMP-bd_C_sf"/>
</dbReference>
<evidence type="ECO:0000313" key="8">
    <source>
        <dbReference type="EMBL" id="ANY83936.1"/>
    </source>
</evidence>
<evidence type="ECO:0000259" key="6">
    <source>
        <dbReference type="Pfam" id="PF00501"/>
    </source>
</evidence>
<dbReference type="Pfam" id="PF13193">
    <property type="entry name" value="AMP-binding_C"/>
    <property type="match status" value="1"/>
</dbReference>
<comment type="similarity">
    <text evidence="1">Belongs to the ATP-dependent AMP-binding enzyme family.</text>
</comment>
<protein>
    <recommendedName>
        <fullName evidence="5">3-methylmercaptopropionyl-CoA ligase</fullName>
        <ecNumber evidence="4">6.2.1.44</ecNumber>
    </recommendedName>
</protein>
<organism evidence="8">
    <name type="scientific">Microvirga ossetica</name>
    <dbReference type="NCBI Taxonomy" id="1882682"/>
    <lineage>
        <taxon>Bacteria</taxon>
        <taxon>Pseudomonadati</taxon>
        <taxon>Pseudomonadota</taxon>
        <taxon>Alphaproteobacteria</taxon>
        <taxon>Hyphomicrobiales</taxon>
        <taxon>Methylobacteriaceae</taxon>
        <taxon>Microvirga</taxon>
    </lineage>
</organism>
<comment type="catalytic activity">
    <reaction evidence="3">
        <text>3-(methylsulfanyl)propanoate + ATP + CoA = 3-(methylsulfanyl)propanoyl-CoA + AMP + diphosphate</text>
        <dbReference type="Rhea" id="RHEA:43052"/>
        <dbReference type="ChEBI" id="CHEBI:30616"/>
        <dbReference type="ChEBI" id="CHEBI:33019"/>
        <dbReference type="ChEBI" id="CHEBI:49016"/>
        <dbReference type="ChEBI" id="CHEBI:57287"/>
        <dbReference type="ChEBI" id="CHEBI:82815"/>
        <dbReference type="ChEBI" id="CHEBI:456215"/>
        <dbReference type="EC" id="6.2.1.44"/>
    </reaction>
    <physiologicalReaction direction="left-to-right" evidence="3">
        <dbReference type="Rhea" id="RHEA:43053"/>
    </physiologicalReaction>
</comment>
<proteinExistence type="inferred from homology"/>
<feature type="domain" description="AMP-dependent synthetase/ligase" evidence="6">
    <location>
        <begin position="24"/>
        <end position="401"/>
    </location>
</feature>
<sequence>MIESTPSAYGYPLLIKHLLHTPLRHAPDQEIVYRDLVRYDYRTLAQRIGRLANGLASLGVGPGDTVGVLDWDSHRYLEGYFAVPSMGAVLHMVNIRLSPEQILYTINHAEDDVLLVHADFLPLIEGLRDRIERVRTIIVMVDEGNVPATPLEIAAEYEALLASSSAEYDFPDFDENTRATTFYTTGTTGLPKGVYFSHRQLVLHTLATATALGTAAEQGRLHRSDVYMPITPMFHVHAWGLPFIATMLGIKQVYPGRYAPEMLLKLIETEKVTFSHCIPTLLHMLLNCPASANVDFRGLTMIIGGSALPKGLAQAALDRGIDIYSGYGMSETCPVLTLAQLTPAMLEDPAERQIDVRTRTGLPLPLVDLRVVDPEMNDVPHDGKCTGEVVVRAPWLTQGYFKDPGNSEALWQGAYLHTNDVGYIDPAGYLQITDRLKDVIKTGGEWISSLEIEDILSQHPSVSEVAVIGVPDTRWGERPLAIIVPKAGHEQSLTEKVVKAHIAAYADKGIISKWAVPDRIVFTTAITRTSVGKTNKRALRDLYAP</sequence>
<dbReference type="InterPro" id="IPR000873">
    <property type="entry name" value="AMP-dep_synth/lig_dom"/>
</dbReference>
<dbReference type="Gene3D" id="3.40.50.12780">
    <property type="entry name" value="N-terminal domain of ligase-like"/>
    <property type="match status" value="1"/>
</dbReference>
<feature type="domain" description="AMP-binding enzyme C-terminal" evidence="7">
    <location>
        <begin position="451"/>
        <end position="533"/>
    </location>
</feature>
<geneLocation type="plasmid" evidence="8">
    <name>unnamed3</name>
</geneLocation>
<dbReference type="SUPFAM" id="SSF56801">
    <property type="entry name" value="Acetyl-CoA synthetase-like"/>
    <property type="match status" value="1"/>
</dbReference>
<name>A0A1B2EVG3_9HYPH</name>
<dbReference type="InterPro" id="IPR025110">
    <property type="entry name" value="AMP-bd_C"/>
</dbReference>
<dbReference type="GO" id="GO:0016877">
    <property type="term" value="F:ligase activity, forming carbon-sulfur bonds"/>
    <property type="evidence" value="ECO:0007669"/>
    <property type="project" value="UniProtKB-ARBA"/>
</dbReference>
<gene>
    <name evidence="8" type="ORF">BB934_36795</name>
</gene>
<evidence type="ECO:0000259" key="7">
    <source>
        <dbReference type="Pfam" id="PF13193"/>
    </source>
</evidence>
<evidence type="ECO:0000256" key="3">
    <source>
        <dbReference type="ARBA" id="ARBA00051915"/>
    </source>
</evidence>
<dbReference type="AlphaFoldDB" id="A0A1B2EVG3"/>
<dbReference type="PANTHER" id="PTHR43767:SF11">
    <property type="entry name" value="MEDIUM-CHAIN-FATTY-ACID--COA LIGASE"/>
    <property type="match status" value="1"/>
</dbReference>
<dbReference type="EMBL" id="CP016618">
    <property type="protein sequence ID" value="ANY83936.1"/>
    <property type="molecule type" value="Genomic_DNA"/>
</dbReference>
<dbReference type="CDD" id="cd12119">
    <property type="entry name" value="ttLC_FACS_AlkK_like"/>
    <property type="match status" value="1"/>
</dbReference>
<evidence type="ECO:0000256" key="5">
    <source>
        <dbReference type="ARBA" id="ARBA00067668"/>
    </source>
</evidence>
<evidence type="ECO:0000256" key="2">
    <source>
        <dbReference type="ARBA" id="ARBA00022598"/>
    </source>
</evidence>
<dbReference type="Pfam" id="PF00501">
    <property type="entry name" value="AMP-binding"/>
    <property type="match status" value="1"/>
</dbReference>
<dbReference type="PANTHER" id="PTHR43767">
    <property type="entry name" value="LONG-CHAIN-FATTY-ACID--COA LIGASE"/>
    <property type="match status" value="1"/>
</dbReference>
<dbReference type="InterPro" id="IPR042099">
    <property type="entry name" value="ANL_N_sf"/>
</dbReference>
<dbReference type="InterPro" id="IPR050237">
    <property type="entry name" value="ATP-dep_AMP-bd_enzyme"/>
</dbReference>
<dbReference type="NCBIfam" id="NF004837">
    <property type="entry name" value="PRK06187.1"/>
    <property type="match status" value="1"/>
</dbReference>
<accession>A0A1B2EVG3</accession>
<dbReference type="FunFam" id="3.30.300.30:FF:000008">
    <property type="entry name" value="2,3-dihydroxybenzoate-AMP ligase"/>
    <property type="match status" value="1"/>
</dbReference>
<reference evidence="8" key="1">
    <citation type="submission" date="2016-07" db="EMBL/GenBank/DDBJ databases">
        <title>Microvirga ossetica sp. nov. a new species of rhizobia isolated from root nodules of the legume species Vicia alpestris Steven originated from North Ossetia region in the Caucasus.</title>
        <authorList>
            <person name="Safronova V.I."/>
            <person name="Kuznetsova I.G."/>
            <person name="Sazanova A.L."/>
            <person name="Belimov A."/>
            <person name="Andronov E."/>
            <person name="Osledkin Y.S."/>
            <person name="Onishchuk O.P."/>
            <person name="Kurchak O.N."/>
            <person name="Shaposhnikov A.I."/>
            <person name="Willems A."/>
            <person name="Tikhonovich I.A."/>
        </authorList>
    </citation>
    <scope>NUCLEOTIDE SEQUENCE [LARGE SCALE GENOMIC DNA]</scope>
    <source>
        <strain evidence="8">V5/3M</strain>
        <plasmid evidence="8">unnamed3</plasmid>
    </source>
</reference>
<keyword evidence="8" id="KW-0614">Plasmid</keyword>
<keyword evidence="2 8" id="KW-0436">Ligase</keyword>